<evidence type="ECO:0000256" key="3">
    <source>
        <dbReference type="SAM" id="Phobius"/>
    </source>
</evidence>
<gene>
    <name evidence="4" type="ORF">AsAng_0050020</name>
</gene>
<dbReference type="EMBL" id="AP026867">
    <property type="protein sequence ID" value="BDS14224.1"/>
    <property type="molecule type" value="Genomic_DNA"/>
</dbReference>
<dbReference type="PANTHER" id="PTHR43086">
    <property type="entry name" value="VERY-LONG-CHAIN 3-OXOOACYL-COA REDUCTASE"/>
    <property type="match status" value="1"/>
</dbReference>
<dbReference type="PRINTS" id="PR00081">
    <property type="entry name" value="GDHRDH"/>
</dbReference>
<dbReference type="PIRSF" id="PIRSF000126">
    <property type="entry name" value="11-beta-HSD1"/>
    <property type="match status" value="1"/>
</dbReference>
<keyword evidence="3" id="KW-0472">Membrane</keyword>
<keyword evidence="3" id="KW-0812">Transmembrane</keyword>
<dbReference type="InterPro" id="IPR036291">
    <property type="entry name" value="NAD(P)-bd_dom_sf"/>
</dbReference>
<accession>A0A915YJL8</accession>
<protein>
    <submittedName>
        <fullName evidence="4">SDR family NAD(P)-dependent oxidoreductase</fullName>
    </submittedName>
</protein>
<dbReference type="GO" id="GO:0016491">
    <property type="term" value="F:oxidoreductase activity"/>
    <property type="evidence" value="ECO:0007669"/>
    <property type="project" value="UniProtKB-KW"/>
</dbReference>
<dbReference type="SUPFAM" id="SSF51735">
    <property type="entry name" value="NAD(P)-binding Rossmann-fold domains"/>
    <property type="match status" value="1"/>
</dbReference>
<keyword evidence="1" id="KW-0521">NADP</keyword>
<dbReference type="InterPro" id="IPR002347">
    <property type="entry name" value="SDR_fam"/>
</dbReference>
<dbReference type="GO" id="GO:0030497">
    <property type="term" value="P:fatty acid elongation"/>
    <property type="evidence" value="ECO:0007669"/>
    <property type="project" value="TreeGrafter"/>
</dbReference>
<dbReference type="Proteomes" id="UP001060919">
    <property type="component" value="Chromosome"/>
</dbReference>
<dbReference type="Gene3D" id="3.40.50.720">
    <property type="entry name" value="NAD(P)-binding Rossmann-like Domain"/>
    <property type="match status" value="1"/>
</dbReference>
<sequence length="263" mass="28353">MYAQKYGAWALITGAAMGLGAEFALQLAQKGMNIIAVDHNLAALKKTAHALQEQTSVQIRPIHLDLSSADFLEQLIAQIKDCEVGVLVNNAGISKIGYFTAQSPDFLATQLHINTKVVLLLSRHFAHQMQQRRKGAIIILSSGAGELSSAYNAAYSASKAFDLKLAESLWAELQPDGIDVLGFMPGPTRTPGYIAQGGDPQGALVISTQASVRQALKALGKYPNYVAGGIGGRLGHFILTRFFPVSLRIKIVSKQIQKMFHLP</sequence>
<dbReference type="RefSeq" id="WP_264789447.1">
    <property type="nucleotide sequence ID" value="NZ_AP026867.1"/>
</dbReference>
<organism evidence="4 5">
    <name type="scientific">Aureispira anguillae</name>
    <dbReference type="NCBI Taxonomy" id="2864201"/>
    <lineage>
        <taxon>Bacteria</taxon>
        <taxon>Pseudomonadati</taxon>
        <taxon>Bacteroidota</taxon>
        <taxon>Saprospiria</taxon>
        <taxon>Saprospirales</taxon>
        <taxon>Saprospiraceae</taxon>
        <taxon>Aureispira</taxon>
    </lineage>
</organism>
<evidence type="ECO:0000313" key="4">
    <source>
        <dbReference type="EMBL" id="BDS14224.1"/>
    </source>
</evidence>
<proteinExistence type="predicted"/>
<evidence type="ECO:0000256" key="2">
    <source>
        <dbReference type="ARBA" id="ARBA00023002"/>
    </source>
</evidence>
<dbReference type="PANTHER" id="PTHR43086:SF2">
    <property type="entry name" value="HYDROXYSTEROID DEHYDROGENASE-LIKE PROTEIN 1"/>
    <property type="match status" value="1"/>
</dbReference>
<dbReference type="AlphaFoldDB" id="A0A915YJL8"/>
<feature type="transmembrane region" description="Helical" evidence="3">
    <location>
        <begin position="6"/>
        <end position="25"/>
    </location>
</feature>
<evidence type="ECO:0000256" key="1">
    <source>
        <dbReference type="ARBA" id="ARBA00022857"/>
    </source>
</evidence>
<evidence type="ECO:0000313" key="5">
    <source>
        <dbReference type="Proteomes" id="UP001060919"/>
    </source>
</evidence>
<keyword evidence="5" id="KW-1185">Reference proteome</keyword>
<dbReference type="KEGG" id="aup:AsAng_0050020"/>
<keyword evidence="3" id="KW-1133">Transmembrane helix</keyword>
<reference evidence="4" key="1">
    <citation type="submission" date="2022-09" db="EMBL/GenBank/DDBJ databases">
        <title>Aureispira anguillicida sp. nov., isolated from Leptocephalus of Japanese eel Anguilla japonica.</title>
        <authorList>
            <person name="Yuasa K."/>
            <person name="Mekata T."/>
            <person name="Ikunari K."/>
        </authorList>
    </citation>
    <scope>NUCLEOTIDE SEQUENCE</scope>
    <source>
        <strain evidence="4">EL160426</strain>
    </source>
</reference>
<dbReference type="Pfam" id="PF00106">
    <property type="entry name" value="adh_short"/>
    <property type="match status" value="1"/>
</dbReference>
<name>A0A915YJL8_9BACT</name>
<keyword evidence="2" id="KW-0560">Oxidoreductase</keyword>